<evidence type="ECO:0000256" key="3">
    <source>
        <dbReference type="ARBA" id="ARBA00020268"/>
    </source>
</evidence>
<evidence type="ECO:0000256" key="8">
    <source>
        <dbReference type="ARBA" id="ARBA00022989"/>
    </source>
</evidence>
<evidence type="ECO:0000256" key="11">
    <source>
        <dbReference type="ARBA" id="ARBA00031636"/>
    </source>
</evidence>
<keyword evidence="5" id="KW-0050">Antiport</keyword>
<keyword evidence="10 12" id="KW-0472">Membrane</keyword>
<sequence length="454" mass="50160">MYRIKSFFNTHKILLTSIIAIALPAIGEMSLNTLLGVADTLMISHFIGPNALSAVGYANQIVFTLIFIFSSFNTGATAMISRTYGEKNYKKLNIIAAQSTSINLIIGIIVTILAFLFARQIIGIYDVSEDVFRMALEYFYIIVLGMLFMFLSFSCAAILRGSGNTITPMVITGIANVMNIIGNYILITGFGPFPEMGIAGAAWSTTISRMIAIILYTNILFIKKNRVRIKIKYMKITKNILKPLWNLSYPGAIEQALMQISFVIVGIIVSKLDTNSEAAFRILLNIESISFMPAVGLSIAAATLVGKTLGENDTEKASATGYTAAIIGVLWGIFMGGIFFVFPKQLLGVFTPEKKIILLSLTTMYFIGLNQPFLNYMIVISGALRGAGDTRSVMAIVFLRLWSMFVPLTYLFIIVLDKGVVGVWYAEIMSFLVFSIVISLRFKSKKWTEIRIDS</sequence>
<protein>
    <recommendedName>
        <fullName evidence="3">Probable multidrug resistance protein NorM</fullName>
    </recommendedName>
    <alternativeName>
        <fullName evidence="11">Multidrug-efflux transporter</fullName>
    </alternativeName>
</protein>
<dbReference type="GO" id="GO:0015297">
    <property type="term" value="F:antiporter activity"/>
    <property type="evidence" value="ECO:0007669"/>
    <property type="project" value="UniProtKB-KW"/>
</dbReference>
<evidence type="ECO:0000256" key="5">
    <source>
        <dbReference type="ARBA" id="ARBA00022449"/>
    </source>
</evidence>
<keyword evidence="7 12" id="KW-0812">Transmembrane</keyword>
<dbReference type="EMBL" id="FUZT01000012">
    <property type="protein sequence ID" value="SKC84776.1"/>
    <property type="molecule type" value="Genomic_DNA"/>
</dbReference>
<proteinExistence type="predicted"/>
<evidence type="ECO:0000256" key="10">
    <source>
        <dbReference type="ARBA" id="ARBA00023136"/>
    </source>
</evidence>
<dbReference type="RefSeq" id="WP_079494385.1">
    <property type="nucleotide sequence ID" value="NZ_FUZT01000012.1"/>
</dbReference>
<feature type="transmembrane region" description="Helical" evidence="12">
    <location>
        <begin position="322"/>
        <end position="342"/>
    </location>
</feature>
<organism evidence="13 14">
    <name type="scientific">Maledivibacter halophilus</name>
    <dbReference type="NCBI Taxonomy" id="36842"/>
    <lineage>
        <taxon>Bacteria</taxon>
        <taxon>Bacillati</taxon>
        <taxon>Bacillota</taxon>
        <taxon>Clostridia</taxon>
        <taxon>Peptostreptococcales</taxon>
        <taxon>Caminicellaceae</taxon>
        <taxon>Maledivibacter</taxon>
    </lineage>
</organism>
<feature type="transmembrane region" description="Helical" evidence="12">
    <location>
        <begin position="166"/>
        <end position="186"/>
    </location>
</feature>
<feature type="transmembrane region" description="Helical" evidence="12">
    <location>
        <begin position="51"/>
        <end position="72"/>
    </location>
</feature>
<dbReference type="GO" id="GO:0006811">
    <property type="term" value="P:monoatomic ion transport"/>
    <property type="evidence" value="ECO:0007669"/>
    <property type="project" value="UniProtKB-KW"/>
</dbReference>
<evidence type="ECO:0000313" key="14">
    <source>
        <dbReference type="Proteomes" id="UP000190285"/>
    </source>
</evidence>
<dbReference type="CDD" id="cd13137">
    <property type="entry name" value="MATE_NorM_like"/>
    <property type="match status" value="1"/>
</dbReference>
<name>A0A1T5M976_9FIRM</name>
<evidence type="ECO:0000256" key="12">
    <source>
        <dbReference type="SAM" id="Phobius"/>
    </source>
</evidence>
<evidence type="ECO:0000256" key="1">
    <source>
        <dbReference type="ARBA" id="ARBA00003408"/>
    </source>
</evidence>
<reference evidence="13 14" key="1">
    <citation type="submission" date="2017-02" db="EMBL/GenBank/DDBJ databases">
        <authorList>
            <person name="Peterson S.W."/>
        </authorList>
    </citation>
    <scope>NUCLEOTIDE SEQUENCE [LARGE SCALE GENOMIC DNA]</scope>
    <source>
        <strain evidence="13 14">M1</strain>
    </source>
</reference>
<dbReference type="InterPro" id="IPR048279">
    <property type="entry name" value="MdtK-like"/>
</dbReference>
<dbReference type="GO" id="GO:0005886">
    <property type="term" value="C:plasma membrane"/>
    <property type="evidence" value="ECO:0007669"/>
    <property type="project" value="UniProtKB-SubCell"/>
</dbReference>
<accession>A0A1T5M976</accession>
<feature type="transmembrane region" description="Helical" evidence="12">
    <location>
        <begin position="289"/>
        <end position="310"/>
    </location>
</feature>
<feature type="transmembrane region" description="Helical" evidence="12">
    <location>
        <begin position="422"/>
        <end position="442"/>
    </location>
</feature>
<dbReference type="Proteomes" id="UP000190285">
    <property type="component" value="Unassembled WGS sequence"/>
</dbReference>
<comment type="subcellular location">
    <subcellularLocation>
        <location evidence="2">Cell membrane</location>
        <topology evidence="2">Multi-pass membrane protein</topology>
    </subcellularLocation>
</comment>
<comment type="function">
    <text evidence="1">Multidrug efflux pump.</text>
</comment>
<feature type="transmembrane region" description="Helical" evidence="12">
    <location>
        <begin position="92"/>
        <end position="118"/>
    </location>
</feature>
<dbReference type="AlphaFoldDB" id="A0A1T5M976"/>
<keyword evidence="9" id="KW-0406">Ion transport</keyword>
<dbReference type="PIRSF" id="PIRSF006603">
    <property type="entry name" value="DinF"/>
    <property type="match status" value="1"/>
</dbReference>
<keyword evidence="14" id="KW-1185">Reference proteome</keyword>
<dbReference type="NCBIfam" id="TIGR00797">
    <property type="entry name" value="matE"/>
    <property type="match status" value="1"/>
</dbReference>
<evidence type="ECO:0000256" key="7">
    <source>
        <dbReference type="ARBA" id="ARBA00022692"/>
    </source>
</evidence>
<dbReference type="InterPro" id="IPR050222">
    <property type="entry name" value="MATE_MdtK"/>
</dbReference>
<feature type="transmembrane region" description="Helical" evidence="12">
    <location>
        <begin position="138"/>
        <end position="159"/>
    </location>
</feature>
<dbReference type="GO" id="GO:0042910">
    <property type="term" value="F:xenobiotic transmembrane transporter activity"/>
    <property type="evidence" value="ECO:0007669"/>
    <property type="project" value="InterPro"/>
</dbReference>
<keyword evidence="4" id="KW-0813">Transport</keyword>
<evidence type="ECO:0000256" key="9">
    <source>
        <dbReference type="ARBA" id="ARBA00023065"/>
    </source>
</evidence>
<feature type="transmembrane region" description="Helical" evidence="12">
    <location>
        <begin position="362"/>
        <end position="384"/>
    </location>
</feature>
<evidence type="ECO:0000313" key="13">
    <source>
        <dbReference type="EMBL" id="SKC84776.1"/>
    </source>
</evidence>
<evidence type="ECO:0000256" key="2">
    <source>
        <dbReference type="ARBA" id="ARBA00004651"/>
    </source>
</evidence>
<feature type="transmembrane region" description="Helical" evidence="12">
    <location>
        <begin position="396"/>
        <end position="416"/>
    </location>
</feature>
<dbReference type="STRING" id="36842.SAMN02194393_04212"/>
<evidence type="ECO:0000256" key="6">
    <source>
        <dbReference type="ARBA" id="ARBA00022475"/>
    </source>
</evidence>
<feature type="transmembrane region" description="Helical" evidence="12">
    <location>
        <begin position="198"/>
        <end position="222"/>
    </location>
</feature>
<dbReference type="PANTHER" id="PTHR43298:SF4">
    <property type="entry name" value="DRUG_SODIUM ANTIPORTER"/>
    <property type="match status" value="1"/>
</dbReference>
<gene>
    <name evidence="13" type="ORF">SAMN02194393_04212</name>
</gene>
<dbReference type="OrthoDB" id="62420at2"/>
<evidence type="ECO:0000256" key="4">
    <source>
        <dbReference type="ARBA" id="ARBA00022448"/>
    </source>
</evidence>
<dbReference type="Pfam" id="PF01554">
    <property type="entry name" value="MatE"/>
    <property type="match status" value="2"/>
</dbReference>
<dbReference type="InterPro" id="IPR002528">
    <property type="entry name" value="MATE_fam"/>
</dbReference>
<keyword evidence="6" id="KW-1003">Cell membrane</keyword>
<dbReference type="PANTHER" id="PTHR43298">
    <property type="entry name" value="MULTIDRUG RESISTANCE PROTEIN NORM-RELATED"/>
    <property type="match status" value="1"/>
</dbReference>
<feature type="transmembrane region" description="Helical" evidence="12">
    <location>
        <begin position="243"/>
        <end position="269"/>
    </location>
</feature>
<keyword evidence="8 12" id="KW-1133">Transmembrane helix</keyword>